<dbReference type="PANTHER" id="PTHR11686">
    <property type="entry name" value="GAMMA GLUTAMYL TRANSPEPTIDASE"/>
    <property type="match status" value="1"/>
</dbReference>
<evidence type="ECO:0000313" key="7">
    <source>
        <dbReference type="EMBL" id="KAF3851010.1"/>
    </source>
</evidence>
<feature type="transmembrane region" description="Helical" evidence="6">
    <location>
        <begin position="348"/>
        <end position="371"/>
    </location>
</feature>
<dbReference type="PRINTS" id="PR01210">
    <property type="entry name" value="GGTRANSPTASE"/>
</dbReference>
<dbReference type="InterPro" id="IPR000101">
    <property type="entry name" value="GGT_peptidase"/>
</dbReference>
<dbReference type="GO" id="GO:0036374">
    <property type="term" value="F:glutathione hydrolase activity"/>
    <property type="evidence" value="ECO:0007669"/>
    <property type="project" value="UniProtKB-UniRule"/>
</dbReference>
<dbReference type="EC" id="3.4.19.13" evidence="6"/>
<dbReference type="EC" id="2.3.2.2" evidence="6"/>
<feature type="binding site" evidence="5">
    <location>
        <position position="806"/>
    </location>
    <ligand>
        <name>L-glutamate</name>
        <dbReference type="ChEBI" id="CHEBI:29985"/>
    </ligand>
</feature>
<dbReference type="EMBL" id="JAAKFY010000010">
    <property type="protein sequence ID" value="KAF3851010.1"/>
    <property type="molecule type" value="Genomic_DNA"/>
</dbReference>
<dbReference type="FunFam" id="3.60.20.40:FF:000011">
    <property type="entry name" value="Gamma-glutamyltransferase 5a"/>
    <property type="match status" value="1"/>
</dbReference>
<feature type="transmembrane region" description="Helical" evidence="6">
    <location>
        <begin position="418"/>
        <end position="443"/>
    </location>
</feature>
<dbReference type="GO" id="GO:0002682">
    <property type="term" value="P:regulation of immune system process"/>
    <property type="evidence" value="ECO:0007669"/>
    <property type="project" value="TreeGrafter"/>
</dbReference>
<dbReference type="GO" id="GO:0005886">
    <property type="term" value="C:plasma membrane"/>
    <property type="evidence" value="ECO:0007669"/>
    <property type="project" value="TreeGrafter"/>
</dbReference>
<dbReference type="PANTHER" id="PTHR11686:SF56">
    <property type="entry name" value="GLUTATHIONE HYDROLASE 1 PROENZYME-RELATED"/>
    <property type="match status" value="1"/>
</dbReference>
<dbReference type="InterPro" id="IPR055262">
    <property type="entry name" value="GGT_CS"/>
</dbReference>
<comment type="function">
    <text evidence="6">Cleaves the gamma-glutamyl peptide bond of glutathione and glutathione conjugates.</text>
</comment>
<proteinExistence type="inferred from homology"/>
<dbReference type="PROSITE" id="PS00462">
    <property type="entry name" value="G_GLU_TRANSPEPTIDASE"/>
    <property type="match status" value="2"/>
</dbReference>
<comment type="caution">
    <text evidence="7">The sequence shown here is derived from an EMBL/GenBank/DDBJ whole genome shotgun (WGS) entry which is preliminary data.</text>
</comment>
<keyword evidence="3" id="KW-0800">Toxin</keyword>
<organism evidence="7 8">
    <name type="scientific">Dissostichus mawsoni</name>
    <name type="common">Antarctic cod</name>
    <dbReference type="NCBI Taxonomy" id="36200"/>
    <lineage>
        <taxon>Eukaryota</taxon>
        <taxon>Metazoa</taxon>
        <taxon>Chordata</taxon>
        <taxon>Craniata</taxon>
        <taxon>Vertebrata</taxon>
        <taxon>Euteleostomi</taxon>
        <taxon>Actinopterygii</taxon>
        <taxon>Neopterygii</taxon>
        <taxon>Teleostei</taxon>
        <taxon>Neoteleostei</taxon>
        <taxon>Acanthomorphata</taxon>
        <taxon>Eupercaria</taxon>
        <taxon>Perciformes</taxon>
        <taxon>Notothenioidei</taxon>
        <taxon>Nototheniidae</taxon>
        <taxon>Dissostichus</taxon>
    </lineage>
</organism>
<dbReference type="Gene3D" id="1.10.246.130">
    <property type="match status" value="2"/>
</dbReference>
<gene>
    <name evidence="7" type="ORF">F7725_012782</name>
</gene>
<comment type="pathway">
    <text evidence="6">Sulfur metabolism; glutathione metabolism.</text>
</comment>
<dbReference type="InterPro" id="IPR029055">
    <property type="entry name" value="Ntn_hydrolases_N"/>
</dbReference>
<sequence length="893" mass="97144">MKEYNLSPATLKQKEEKTLAYHRIIEALKFANGFKKHIRDPGFSSEEIAKKFTEDSFAKHIRSLISSEGTHDAQYYNITPYLDSVGTTHVSVLAEDGSAVSVTSTINHIFGSKVYSPRTGIILNNELSDFCGKTNNIFPGEQPPSSMAPAVLKSPSRTLVIGSTGGSMITTGMASTLMNYLWFGKSLKEAIAAPVFYVDSFNSVKFEPHFDQEVIEALKALGQKQYDGKIFYNVVNAVEKKDGCICAVNLSTSVACSILRSRSSFWISLIHATRLMYGLWLVLRSIPGSLSDFSISANRKSPPPPRLTLSLSPLASLFGEILIVQAALPAQSGTHGVLSLQMQAVKMVGKSLIAGLVVLVVAAVSLFLGVFMGLGKKNTPPPLDHFYSKAAVAADAGKCSEVGRDILKKNGSAVDASIAALLCVGLLNAHSMGIGGGLFFVIYDAAKGGLSIAIPGEIRGYEMAHKRHGRLPWKDLFEPSIALARDGFPIGKALAHAISKSKDSIEGDANMCEVFCDSQKNILKENDIVRFPKLAETYQRIAEEGPDVFYNGSMAQIIVEDIQAAGGIITLEDLLEYQPVLNENPLKLNVGEYTMHVPDAPSSGPVLALILNIVEGEELGQVLVQPWYNFTGTSVSTAEKKTLTYHRIVEAFRFAYAKRSRLGDPRYLNITDLILNMTSDYFADGIRSKITDDTTHPDSYYEPDYFVPDDHGTAHLSVIAEDGSAVAATSTINLYFGSKVMSRSTGIIFNDEMDDFSSPHMTNGFGIPPSPNNFIQPGKRPLSSMCPTIIFDKENKVKMVVGASGGTKITTATALVILNSLFFNYDLKKAVNEPRVHNQLNPNMTVVEQGFEKKNHITQLLPTPDSVVQAVVRQGERLCAESDPRKGGYPAGY</sequence>
<keyword evidence="6" id="KW-0012">Acyltransferase</keyword>
<dbReference type="InterPro" id="IPR043138">
    <property type="entry name" value="GGT_lsub"/>
</dbReference>
<keyword evidence="6" id="KW-0808">Transferase</keyword>
<evidence type="ECO:0000256" key="5">
    <source>
        <dbReference type="PIRSR" id="PIRSR600101-2"/>
    </source>
</evidence>
<comment type="catalytic activity">
    <reaction evidence="6">
        <text>glutathione + H2O = L-cysteinylglycine + L-glutamate</text>
        <dbReference type="Rhea" id="RHEA:28807"/>
        <dbReference type="ChEBI" id="CHEBI:15377"/>
        <dbReference type="ChEBI" id="CHEBI:29985"/>
        <dbReference type="ChEBI" id="CHEBI:57925"/>
        <dbReference type="ChEBI" id="CHEBI:61694"/>
        <dbReference type="EC" id="3.4.19.13"/>
    </reaction>
</comment>
<comment type="catalytic activity">
    <reaction evidence="6">
        <text>an N-terminal (5-L-glutamyl)-[peptide] + an alpha-amino acid = 5-L-glutamyl amino acid + an N-terminal L-alpha-aminoacyl-[peptide]</text>
        <dbReference type="Rhea" id="RHEA:23904"/>
        <dbReference type="Rhea" id="RHEA-COMP:9780"/>
        <dbReference type="Rhea" id="RHEA-COMP:9795"/>
        <dbReference type="ChEBI" id="CHEBI:77644"/>
        <dbReference type="ChEBI" id="CHEBI:78597"/>
        <dbReference type="ChEBI" id="CHEBI:78599"/>
        <dbReference type="ChEBI" id="CHEBI:78608"/>
        <dbReference type="EC" id="2.3.2.2"/>
    </reaction>
</comment>
<comment type="subcellular location">
    <subcellularLocation>
        <location evidence="6">Membrane</location>
        <topology evidence="6">Single-pass type II membrane protein</topology>
    </subcellularLocation>
</comment>
<evidence type="ECO:0000256" key="4">
    <source>
        <dbReference type="PIRSR" id="PIRSR600101-1"/>
    </source>
</evidence>
<evidence type="ECO:0000256" key="6">
    <source>
        <dbReference type="RuleBase" id="RU368068"/>
    </source>
</evidence>
<feature type="active site" description="Nucleophile" evidence="4">
    <location>
        <position position="713"/>
    </location>
</feature>
<dbReference type="GO" id="GO:0103068">
    <property type="term" value="F:leukotriene C4 gamma-glutamyl transferase activity"/>
    <property type="evidence" value="ECO:0007669"/>
    <property type="project" value="UniProtKB-EC"/>
</dbReference>
<dbReference type="InterPro" id="IPR043137">
    <property type="entry name" value="GGT_ssub_C"/>
</dbReference>
<feature type="binding site" evidence="5">
    <location>
        <position position="755"/>
    </location>
    <ligand>
        <name>L-glutamate</name>
        <dbReference type="ChEBI" id="CHEBI:29985"/>
    </ligand>
</feature>
<evidence type="ECO:0000256" key="1">
    <source>
        <dbReference type="ARBA" id="ARBA00009381"/>
    </source>
</evidence>
<dbReference type="AlphaFoldDB" id="A0A7J5YNP0"/>
<dbReference type="FunFam" id="1.10.246.130:FF:000002">
    <property type="entry name" value="glutathione hydrolase 1 proenzyme"/>
    <property type="match status" value="1"/>
</dbReference>
<dbReference type="Gene3D" id="3.60.20.40">
    <property type="match status" value="2"/>
</dbReference>
<keyword evidence="2" id="KW-0325">Glycoprotein</keyword>
<keyword evidence="3" id="KW-1202">Platelet aggregation activating toxin</keyword>
<evidence type="ECO:0000256" key="3">
    <source>
        <dbReference type="ARBA" id="ARBA00084097"/>
    </source>
</evidence>
<dbReference type="GO" id="GO:0031179">
    <property type="term" value="P:peptide modification"/>
    <property type="evidence" value="ECO:0007669"/>
    <property type="project" value="TreeGrafter"/>
</dbReference>
<evidence type="ECO:0000313" key="8">
    <source>
        <dbReference type="Proteomes" id="UP000518266"/>
    </source>
</evidence>
<comment type="similarity">
    <text evidence="1">Belongs to the gamma-glutamyltransferase family.</text>
</comment>
<dbReference type="GO" id="GO:0006751">
    <property type="term" value="P:glutathione catabolic process"/>
    <property type="evidence" value="ECO:0007669"/>
    <property type="project" value="UniProtKB-UniRule"/>
</dbReference>
<evidence type="ECO:0000256" key="2">
    <source>
        <dbReference type="ARBA" id="ARBA00023180"/>
    </source>
</evidence>
<name>A0A7J5YNP0_DISMA</name>
<dbReference type="GO" id="GO:0050727">
    <property type="term" value="P:regulation of inflammatory response"/>
    <property type="evidence" value="ECO:0007669"/>
    <property type="project" value="TreeGrafter"/>
</dbReference>
<dbReference type="SUPFAM" id="SSF56235">
    <property type="entry name" value="N-terminal nucleophile aminohydrolases (Ntn hydrolases)"/>
    <property type="match status" value="2"/>
</dbReference>
<keyword evidence="6" id="KW-0378">Hydrolase</keyword>
<dbReference type="OrthoDB" id="1081007at2759"/>
<keyword evidence="6" id="KW-1133">Transmembrane helix</keyword>
<reference evidence="7 8" key="1">
    <citation type="submission" date="2020-03" db="EMBL/GenBank/DDBJ databases">
        <title>Dissostichus mawsoni Genome sequencing and assembly.</title>
        <authorList>
            <person name="Park H."/>
        </authorList>
    </citation>
    <scope>NUCLEOTIDE SEQUENCE [LARGE SCALE GENOMIC DNA]</scope>
    <source>
        <strain evidence="7">DM0001</strain>
        <tissue evidence="7">Muscle</tissue>
    </source>
</reference>
<keyword evidence="3" id="KW-1199">Hemostasis impairing toxin</keyword>
<comment type="caution">
    <text evidence="6">Lacks conserved residue(s) required for the propagation of feature annotation.</text>
</comment>
<keyword evidence="8" id="KW-1185">Reference proteome</keyword>
<dbReference type="Pfam" id="PF01019">
    <property type="entry name" value="G_glu_transpept"/>
    <property type="match status" value="2"/>
</dbReference>
<feature type="binding site" evidence="5">
    <location>
        <begin position="731"/>
        <end position="733"/>
    </location>
    <ligand>
        <name>L-glutamate</name>
        <dbReference type="ChEBI" id="CHEBI:29985"/>
    </ligand>
</feature>
<feature type="binding site" evidence="5">
    <location>
        <begin position="783"/>
        <end position="784"/>
    </location>
    <ligand>
        <name>L-glutamate</name>
        <dbReference type="ChEBI" id="CHEBI:29985"/>
    </ligand>
</feature>
<dbReference type="Proteomes" id="UP000518266">
    <property type="component" value="Unassembled WGS sequence"/>
</dbReference>
<protein>
    <recommendedName>
        <fullName evidence="6">Glutathione hydrolase</fullName>
        <ecNumber evidence="6">2.3.2.2</ecNumber>
        <ecNumber evidence="6">3.4.19.13</ecNumber>
    </recommendedName>
    <alternativeName>
        <fullName evidence="6">Gamma-glutamyltransferase</fullName>
    </alternativeName>
    <alternativeName>
        <fullName evidence="6">Gamma-glutamyltranspeptidase</fullName>
    </alternativeName>
</protein>
<keyword evidence="6" id="KW-0472">Membrane</keyword>
<keyword evidence="6" id="KW-0812">Transmembrane</keyword>
<dbReference type="FunFam" id="3.60.20.40:FF:000001">
    <property type="entry name" value="Gamma-glutamyltranspeptidase 1"/>
    <property type="match status" value="1"/>
</dbReference>
<comment type="catalytic activity">
    <reaction evidence="6">
        <text>an S-substituted glutathione + H2O = an S-substituted L-cysteinylglycine + L-glutamate</text>
        <dbReference type="Rhea" id="RHEA:59468"/>
        <dbReference type="ChEBI" id="CHEBI:15377"/>
        <dbReference type="ChEBI" id="CHEBI:29985"/>
        <dbReference type="ChEBI" id="CHEBI:90779"/>
        <dbReference type="ChEBI" id="CHEBI:143103"/>
        <dbReference type="EC" id="3.4.19.13"/>
    </reaction>
</comment>
<accession>A0A7J5YNP0</accession>